<reference evidence="2" key="2">
    <citation type="submission" date="2025-08" db="UniProtKB">
        <authorList>
            <consortium name="Ensembl"/>
        </authorList>
    </citation>
    <scope>IDENTIFICATION</scope>
</reference>
<reference evidence="2 3" key="1">
    <citation type="journal article" date="2011" name="Genome Biol. Evol.">
        <title>Integration of the genetic map and genome assembly of fugu facilitates insights into distinct features of genome evolution in teleosts and mammals.</title>
        <authorList>
            <person name="Kai W."/>
            <person name="Kikuchi K."/>
            <person name="Tohari S."/>
            <person name="Chew A.K."/>
            <person name="Tay A."/>
            <person name="Fujiwara A."/>
            <person name="Hosoya S."/>
            <person name="Suetake H."/>
            <person name="Naruse K."/>
            <person name="Brenner S."/>
            <person name="Suzuki Y."/>
            <person name="Venkatesh B."/>
        </authorList>
    </citation>
    <scope>NUCLEOTIDE SEQUENCE [LARGE SCALE GENOMIC DNA]</scope>
</reference>
<dbReference type="PANTHER" id="PTHR24103">
    <property type="entry name" value="E3 UBIQUITIN-PROTEIN LIGASE TRIM"/>
    <property type="match status" value="1"/>
</dbReference>
<dbReference type="SUPFAM" id="SSF49899">
    <property type="entry name" value="Concanavalin A-like lectins/glucanases"/>
    <property type="match status" value="1"/>
</dbReference>
<dbReference type="InterPro" id="IPR003877">
    <property type="entry name" value="SPRY_dom"/>
</dbReference>
<dbReference type="GeneTree" id="ENSGT00940000163587"/>
<dbReference type="OMA" id="AVWNWIC"/>
<dbReference type="AlphaFoldDB" id="A0A3B5KH05"/>
<dbReference type="InParanoid" id="A0A3B5KH05"/>
<dbReference type="SMART" id="SM00449">
    <property type="entry name" value="SPRY"/>
    <property type="match status" value="1"/>
</dbReference>
<feature type="domain" description="B30.2/SPRY" evidence="1">
    <location>
        <begin position="186"/>
        <end position="378"/>
    </location>
</feature>
<dbReference type="InterPro" id="IPR043136">
    <property type="entry name" value="B30.2/SPRY_sf"/>
</dbReference>
<organism evidence="2 3">
    <name type="scientific">Takifugu rubripes</name>
    <name type="common">Japanese pufferfish</name>
    <name type="synonym">Fugu rubripes</name>
    <dbReference type="NCBI Taxonomy" id="31033"/>
    <lineage>
        <taxon>Eukaryota</taxon>
        <taxon>Metazoa</taxon>
        <taxon>Chordata</taxon>
        <taxon>Craniata</taxon>
        <taxon>Vertebrata</taxon>
        <taxon>Euteleostomi</taxon>
        <taxon>Actinopterygii</taxon>
        <taxon>Neopterygii</taxon>
        <taxon>Teleostei</taxon>
        <taxon>Neoteleostei</taxon>
        <taxon>Acanthomorphata</taxon>
        <taxon>Eupercaria</taxon>
        <taxon>Tetraodontiformes</taxon>
        <taxon>Tetradontoidea</taxon>
        <taxon>Tetraodontidae</taxon>
        <taxon>Takifugu</taxon>
    </lineage>
</organism>
<evidence type="ECO:0000313" key="3">
    <source>
        <dbReference type="Proteomes" id="UP000005226"/>
    </source>
</evidence>
<dbReference type="InterPro" id="IPR003879">
    <property type="entry name" value="Butyrophylin_SPRY"/>
</dbReference>
<accession>A0A3B5KH05</accession>
<dbReference type="InterPro" id="IPR050143">
    <property type="entry name" value="TRIM/RBCC"/>
</dbReference>
<dbReference type="PROSITE" id="PS50188">
    <property type="entry name" value="B302_SPRY"/>
    <property type="match status" value="1"/>
</dbReference>
<evidence type="ECO:0000313" key="2">
    <source>
        <dbReference type="Ensembl" id="ENSTRUP00000054676.1"/>
    </source>
</evidence>
<name>A0A3B5KH05_TAKRU</name>
<dbReference type="FunFam" id="2.60.120.920:FF:000004">
    <property type="entry name" value="Butyrophilin subfamily 1 member A1"/>
    <property type="match status" value="1"/>
</dbReference>
<reference evidence="2" key="3">
    <citation type="submission" date="2025-09" db="UniProtKB">
        <authorList>
            <consortium name="Ensembl"/>
        </authorList>
    </citation>
    <scope>IDENTIFICATION</scope>
</reference>
<dbReference type="InterPro" id="IPR001870">
    <property type="entry name" value="B30.2/SPRY"/>
</dbReference>
<dbReference type="STRING" id="31033.ENSTRUP00000054676"/>
<dbReference type="InterPro" id="IPR013320">
    <property type="entry name" value="ConA-like_dom_sf"/>
</dbReference>
<dbReference type="PRINTS" id="PR01407">
    <property type="entry name" value="BUTYPHLNCDUF"/>
</dbReference>
<dbReference type="Ensembl" id="ENSTRUT00000049178.2">
    <property type="protein sequence ID" value="ENSTRUP00000054676.1"/>
    <property type="gene ID" value="ENSTRUG00000025865.2"/>
</dbReference>
<keyword evidence="3" id="KW-1185">Reference proteome</keyword>
<dbReference type="Proteomes" id="UP000005226">
    <property type="component" value="Chromosome 1"/>
</dbReference>
<dbReference type="Gene3D" id="2.60.120.920">
    <property type="match status" value="1"/>
</dbReference>
<dbReference type="InterPro" id="IPR006574">
    <property type="entry name" value="PRY"/>
</dbReference>
<dbReference type="CDD" id="cd13733">
    <property type="entry name" value="SPRY_PRY_C-I_1"/>
    <property type="match status" value="1"/>
</dbReference>
<evidence type="ECO:0000259" key="1">
    <source>
        <dbReference type="PROSITE" id="PS50188"/>
    </source>
</evidence>
<gene>
    <name evidence="2" type="primary">zgc:194990</name>
</gene>
<dbReference type="SMART" id="SM00589">
    <property type="entry name" value="PRY"/>
    <property type="match status" value="1"/>
</dbReference>
<dbReference type="Pfam" id="PF00622">
    <property type="entry name" value="SPRY"/>
    <property type="match status" value="1"/>
</dbReference>
<sequence length="389" mass="45125">MMKECLRFLIEPAKKLKIRLKESRKQVKLQKKEPLVESQLFIMELSRELNKVCQRSNILSHIWTSEDIWPASVCRDFILEWAAELQNRVQVRTRLEKKEWKLHLLCMLEAGGEHDIVSHKRTIMDWTREIKSRPQPTVWPGEPVLMMLDDLEFQWKRGRLPNLLPAVELIMLAVLNTTNSKIHASNNVLCSIFTVWNWICDAAEDVTLDSNSANANLIISSDEKHMRCGLELQEVPQGRQRFDGWWCAVGKVGYTSGRHYWEVEVGERDWRLGVAKESAARQGFRSLNTDTGYLTLRLERGTDLKALTVPTTQLSQRVTPRKVGVLLDYEQGQLSFYDVEKRSHLYTYNEKFTEKLYPLFGTVEVLNDLVVRPADVRQPCLCPGPCLWT</sequence>
<dbReference type="Pfam" id="PF13765">
    <property type="entry name" value="PRY"/>
    <property type="match status" value="1"/>
</dbReference>
<protein>
    <submittedName>
        <fullName evidence="2">Zgc:194990</fullName>
    </submittedName>
</protein>
<proteinExistence type="predicted"/>